<feature type="domain" description="TAFII28-like protein" evidence="7">
    <location>
        <begin position="95"/>
        <end position="129"/>
    </location>
</feature>
<accession>A0A200PSW2</accession>
<evidence type="ECO:0000256" key="1">
    <source>
        <dbReference type="ARBA" id="ARBA00004123"/>
    </source>
</evidence>
<dbReference type="GO" id="GO:0051123">
    <property type="term" value="P:RNA polymerase II preinitiation complex assembly"/>
    <property type="evidence" value="ECO:0007669"/>
    <property type="project" value="InterPro"/>
</dbReference>
<evidence type="ECO:0000313" key="8">
    <source>
        <dbReference type="EMBL" id="OVA01309.1"/>
    </source>
</evidence>
<comment type="caution">
    <text evidence="8">The sequence shown here is derived from an EMBL/GenBank/DDBJ whole genome shotgun (WGS) entry which is preliminary data.</text>
</comment>
<dbReference type="InterPro" id="IPR045127">
    <property type="entry name" value="TAF11-like"/>
</dbReference>
<dbReference type="STRING" id="56857.A0A200PSW2"/>
<evidence type="ECO:0000259" key="7">
    <source>
        <dbReference type="Pfam" id="PF04719"/>
    </source>
</evidence>
<evidence type="ECO:0000256" key="6">
    <source>
        <dbReference type="SAM" id="MobiDB-lite"/>
    </source>
</evidence>
<feature type="compositionally biased region" description="Acidic residues" evidence="6">
    <location>
        <begin position="67"/>
        <end position="77"/>
    </location>
</feature>
<keyword evidence="4" id="KW-0804">Transcription</keyword>
<name>A0A200PSW2_MACCD</name>
<dbReference type="GO" id="GO:0016251">
    <property type="term" value="F:RNA polymerase II general transcription initiation factor activity"/>
    <property type="evidence" value="ECO:0007669"/>
    <property type="project" value="TreeGrafter"/>
</dbReference>
<sequence>MVDTQTTPSTTKVVDGDELTANVRSSTLNNNNNTNNNNKKKKKQNQSSTSVEPQLGNPGTSGKNKDDEEEEEEENMDVELGKFPSSASVLLFRAILSQFTEEQMSRYESFRRSGFQKANMKKILFPVLGREGEK</sequence>
<dbReference type="GO" id="GO:0005669">
    <property type="term" value="C:transcription factor TFIID complex"/>
    <property type="evidence" value="ECO:0007669"/>
    <property type="project" value="InterPro"/>
</dbReference>
<feature type="region of interest" description="Disordered" evidence="6">
    <location>
        <begin position="1"/>
        <end position="83"/>
    </location>
</feature>
<organism evidence="8 9">
    <name type="scientific">Macleaya cordata</name>
    <name type="common">Five-seeded plume-poppy</name>
    <name type="synonym">Bocconia cordata</name>
    <dbReference type="NCBI Taxonomy" id="56857"/>
    <lineage>
        <taxon>Eukaryota</taxon>
        <taxon>Viridiplantae</taxon>
        <taxon>Streptophyta</taxon>
        <taxon>Embryophyta</taxon>
        <taxon>Tracheophyta</taxon>
        <taxon>Spermatophyta</taxon>
        <taxon>Magnoliopsida</taxon>
        <taxon>Ranunculales</taxon>
        <taxon>Papaveraceae</taxon>
        <taxon>Papaveroideae</taxon>
        <taxon>Macleaya</taxon>
    </lineage>
</organism>
<proteinExistence type="inferred from homology"/>
<evidence type="ECO:0000256" key="2">
    <source>
        <dbReference type="ARBA" id="ARBA00009788"/>
    </source>
</evidence>
<dbReference type="Gene3D" id="1.10.20.10">
    <property type="entry name" value="Histone, subunit A"/>
    <property type="match status" value="1"/>
</dbReference>
<dbReference type="PANTHER" id="PTHR13218:SF8">
    <property type="entry name" value="TRANSCRIPTION INITIATION FACTOR TFIID SUBUNIT 11"/>
    <property type="match status" value="1"/>
</dbReference>
<dbReference type="InterPro" id="IPR009072">
    <property type="entry name" value="Histone-fold"/>
</dbReference>
<protein>
    <submittedName>
        <fullName evidence="8">TAFII28-like protein</fullName>
    </submittedName>
</protein>
<comment type="subcellular location">
    <subcellularLocation>
        <location evidence="1">Nucleus</location>
    </subcellularLocation>
</comment>
<dbReference type="SUPFAM" id="SSF47113">
    <property type="entry name" value="Histone-fold"/>
    <property type="match status" value="1"/>
</dbReference>
<feature type="compositionally biased region" description="Low complexity" evidence="6">
    <location>
        <begin position="25"/>
        <end position="37"/>
    </location>
</feature>
<dbReference type="OrthoDB" id="28335at2759"/>
<dbReference type="AlphaFoldDB" id="A0A200PSW2"/>
<dbReference type="EMBL" id="MVGT01004138">
    <property type="protein sequence ID" value="OVA01309.1"/>
    <property type="molecule type" value="Genomic_DNA"/>
</dbReference>
<dbReference type="GO" id="GO:0046982">
    <property type="term" value="F:protein heterodimerization activity"/>
    <property type="evidence" value="ECO:0007669"/>
    <property type="project" value="InterPro"/>
</dbReference>
<keyword evidence="5" id="KW-0539">Nucleus</keyword>
<evidence type="ECO:0000256" key="4">
    <source>
        <dbReference type="ARBA" id="ARBA00023163"/>
    </source>
</evidence>
<gene>
    <name evidence="8" type="ORF">BVC80_8793g23</name>
</gene>
<dbReference type="InterPro" id="IPR006809">
    <property type="entry name" value="TAFII28_dom"/>
</dbReference>
<dbReference type="PANTHER" id="PTHR13218">
    <property type="entry name" value="TRANSCRIPTION INITIATION FACTOR TFIID SUBUNIT 11-RELATED"/>
    <property type="match status" value="1"/>
</dbReference>
<evidence type="ECO:0000256" key="5">
    <source>
        <dbReference type="ARBA" id="ARBA00023242"/>
    </source>
</evidence>
<keyword evidence="9" id="KW-1185">Reference proteome</keyword>
<feature type="compositionally biased region" description="Polar residues" evidence="6">
    <location>
        <begin position="1"/>
        <end position="12"/>
    </location>
</feature>
<dbReference type="InParanoid" id="A0A200PSW2"/>
<reference evidence="8 9" key="1">
    <citation type="journal article" date="2017" name="Mol. Plant">
        <title>The Genome of Medicinal Plant Macleaya cordata Provides New Insights into Benzylisoquinoline Alkaloids Metabolism.</title>
        <authorList>
            <person name="Liu X."/>
            <person name="Liu Y."/>
            <person name="Huang P."/>
            <person name="Ma Y."/>
            <person name="Qing Z."/>
            <person name="Tang Q."/>
            <person name="Cao H."/>
            <person name="Cheng P."/>
            <person name="Zheng Y."/>
            <person name="Yuan Z."/>
            <person name="Zhou Y."/>
            <person name="Liu J."/>
            <person name="Tang Z."/>
            <person name="Zhuo Y."/>
            <person name="Zhang Y."/>
            <person name="Yu L."/>
            <person name="Huang J."/>
            <person name="Yang P."/>
            <person name="Peng Q."/>
            <person name="Zhang J."/>
            <person name="Jiang W."/>
            <person name="Zhang Z."/>
            <person name="Lin K."/>
            <person name="Ro D.K."/>
            <person name="Chen X."/>
            <person name="Xiong X."/>
            <person name="Shang Y."/>
            <person name="Huang S."/>
            <person name="Zeng J."/>
        </authorList>
    </citation>
    <scope>NUCLEOTIDE SEQUENCE [LARGE SCALE GENOMIC DNA]</scope>
    <source>
        <strain evidence="9">cv. BLH2017</strain>
        <tissue evidence="8">Root</tissue>
    </source>
</reference>
<dbReference type="Pfam" id="PF04719">
    <property type="entry name" value="TAFII28"/>
    <property type="match status" value="1"/>
</dbReference>
<evidence type="ECO:0000256" key="3">
    <source>
        <dbReference type="ARBA" id="ARBA00023015"/>
    </source>
</evidence>
<dbReference type="Proteomes" id="UP000195402">
    <property type="component" value="Unassembled WGS sequence"/>
</dbReference>
<evidence type="ECO:0000313" key="9">
    <source>
        <dbReference type="Proteomes" id="UP000195402"/>
    </source>
</evidence>
<keyword evidence="3" id="KW-0805">Transcription regulation</keyword>
<comment type="similarity">
    <text evidence="2">Belongs to the TAF11 family.</text>
</comment>